<dbReference type="OrthoDB" id="10584590at2759"/>
<keyword evidence="3" id="KW-1185">Reference proteome</keyword>
<feature type="compositionally biased region" description="Polar residues" evidence="1">
    <location>
        <begin position="62"/>
        <end position="71"/>
    </location>
</feature>
<evidence type="ECO:0000256" key="1">
    <source>
        <dbReference type="SAM" id="MobiDB-lite"/>
    </source>
</evidence>
<gene>
    <name evidence="2" type="ORF">H5410_016684</name>
</gene>
<organism evidence="2 3">
    <name type="scientific">Solanum commersonii</name>
    <name type="common">Commerson's wild potato</name>
    <name type="synonym">Commerson's nightshade</name>
    <dbReference type="NCBI Taxonomy" id="4109"/>
    <lineage>
        <taxon>Eukaryota</taxon>
        <taxon>Viridiplantae</taxon>
        <taxon>Streptophyta</taxon>
        <taxon>Embryophyta</taxon>
        <taxon>Tracheophyta</taxon>
        <taxon>Spermatophyta</taxon>
        <taxon>Magnoliopsida</taxon>
        <taxon>eudicotyledons</taxon>
        <taxon>Gunneridae</taxon>
        <taxon>Pentapetalae</taxon>
        <taxon>asterids</taxon>
        <taxon>lamiids</taxon>
        <taxon>Solanales</taxon>
        <taxon>Solanaceae</taxon>
        <taxon>Solanoideae</taxon>
        <taxon>Solaneae</taxon>
        <taxon>Solanum</taxon>
    </lineage>
</organism>
<reference evidence="2 3" key="1">
    <citation type="submission" date="2020-09" db="EMBL/GenBank/DDBJ databases">
        <title>De no assembly of potato wild relative species, Solanum commersonii.</title>
        <authorList>
            <person name="Cho K."/>
        </authorList>
    </citation>
    <scope>NUCLEOTIDE SEQUENCE [LARGE SCALE GENOMIC DNA]</scope>
    <source>
        <strain evidence="2">LZ3.2</strain>
        <tissue evidence="2">Leaf</tissue>
    </source>
</reference>
<feature type="compositionally biased region" description="Basic residues" evidence="1">
    <location>
        <begin position="87"/>
        <end position="106"/>
    </location>
</feature>
<comment type="caution">
    <text evidence="2">The sequence shown here is derived from an EMBL/GenBank/DDBJ whole genome shotgun (WGS) entry which is preliminary data.</text>
</comment>
<sequence length="152" mass="17370">MPIEATVAFGLINKPHSKIMISYHHHSKQTEMQLGIAKFKSDFHPLRHSIDNLSHKNRENRTTSQRQSNRLSSKRSASKSQTAETAKKKHRDHRARVKQKACKNHRKSDISNGFSFIEDKKRSIKGVDMSDSSATLMETKLFSAYASHLQVV</sequence>
<dbReference type="AlphaFoldDB" id="A0A9J5ZY32"/>
<feature type="compositionally biased region" description="Basic and acidic residues" evidence="1">
    <location>
        <begin position="49"/>
        <end position="61"/>
    </location>
</feature>
<evidence type="ECO:0000313" key="2">
    <source>
        <dbReference type="EMBL" id="KAG5616860.1"/>
    </source>
</evidence>
<proteinExistence type="predicted"/>
<evidence type="ECO:0000313" key="3">
    <source>
        <dbReference type="Proteomes" id="UP000824120"/>
    </source>
</evidence>
<name>A0A9J5ZY32_SOLCO</name>
<dbReference type="Proteomes" id="UP000824120">
    <property type="component" value="Chromosome 3"/>
</dbReference>
<feature type="region of interest" description="Disordered" evidence="1">
    <location>
        <begin position="49"/>
        <end position="106"/>
    </location>
</feature>
<accession>A0A9J5ZY32</accession>
<dbReference type="EMBL" id="JACXVP010000003">
    <property type="protein sequence ID" value="KAG5616860.1"/>
    <property type="molecule type" value="Genomic_DNA"/>
</dbReference>
<protein>
    <submittedName>
        <fullName evidence="2">Uncharacterized protein</fullName>
    </submittedName>
</protein>